<dbReference type="Pfam" id="PF25601">
    <property type="entry name" value="AAA_lid_14"/>
    <property type="match status" value="1"/>
</dbReference>
<dbReference type="Gene3D" id="1.10.8.60">
    <property type="match status" value="1"/>
</dbReference>
<dbReference type="RefSeq" id="WP_162050893.1">
    <property type="nucleotide sequence ID" value="NZ_AP022345.1"/>
</dbReference>
<protein>
    <submittedName>
        <fullName evidence="6">Sigma-54-dependent Fis family transcriptional regulator</fullName>
    </submittedName>
</protein>
<dbReference type="AlphaFoldDB" id="A0A7R6R8E7"/>
<dbReference type="Gene3D" id="3.40.50.300">
    <property type="entry name" value="P-loop containing nucleotide triphosphate hydrolases"/>
    <property type="match status" value="1"/>
</dbReference>
<gene>
    <name evidence="6" type="ORF">ICHIAU1_21570</name>
</gene>
<keyword evidence="4" id="KW-0804">Transcription</keyword>
<keyword evidence="1" id="KW-0547">Nucleotide-binding</keyword>
<dbReference type="PROSITE" id="PS50045">
    <property type="entry name" value="SIGMA54_INTERACT_4"/>
    <property type="match status" value="1"/>
</dbReference>
<dbReference type="PRINTS" id="PR01590">
    <property type="entry name" value="HTHFIS"/>
</dbReference>
<dbReference type="PROSITE" id="PS00676">
    <property type="entry name" value="SIGMA54_INTERACT_2"/>
    <property type="match status" value="1"/>
</dbReference>
<dbReference type="GO" id="GO:0043565">
    <property type="term" value="F:sequence-specific DNA binding"/>
    <property type="evidence" value="ECO:0007669"/>
    <property type="project" value="InterPro"/>
</dbReference>
<dbReference type="PANTHER" id="PTHR32071:SF77">
    <property type="entry name" value="TRANSCRIPTIONAL REGULATORY PROTEIN"/>
    <property type="match status" value="1"/>
</dbReference>
<dbReference type="PROSITE" id="PS00675">
    <property type="entry name" value="SIGMA54_INTERACT_1"/>
    <property type="match status" value="1"/>
</dbReference>
<dbReference type="GO" id="GO:0005524">
    <property type="term" value="F:ATP binding"/>
    <property type="evidence" value="ECO:0007669"/>
    <property type="project" value="UniProtKB-KW"/>
</dbReference>
<dbReference type="SUPFAM" id="SSF46689">
    <property type="entry name" value="Homeodomain-like"/>
    <property type="match status" value="1"/>
</dbReference>
<dbReference type="OrthoDB" id="9761705at2"/>
<keyword evidence="7" id="KW-1185">Reference proteome</keyword>
<evidence type="ECO:0000313" key="7">
    <source>
        <dbReference type="Proteomes" id="UP000463961"/>
    </source>
</evidence>
<dbReference type="InterPro" id="IPR025943">
    <property type="entry name" value="Sigma_54_int_dom_ATP-bd_2"/>
</dbReference>
<dbReference type="Gene3D" id="3.30.450.40">
    <property type="match status" value="1"/>
</dbReference>
<dbReference type="Proteomes" id="UP000463961">
    <property type="component" value="Chromosome"/>
</dbReference>
<sequence length="620" mass="68144">MRQTAVNNLPDTILRSWHRCTDLGVIEDQIPYAEPLTHAELLVLREASGELLSIVEPELDFLGEMFHGTDSVVLLANPNGMILDARGAGGFLDKAGQVALKSGVVWSESARGTNAIGTAIAESALVEVWGDEHYHRQHANLCCTAAPILNHQGRIAGVIDISGDVRLPRGYAQGALSRAIRETEHRWLMQSPGQLQRLRFHEKSNHLGSFREGVLLLDGEIVVGANREAVRWLGASWSLIGERWTNLFKSPPLKLGADEALLVTHNGIVFRGLLEQPTRVAKQPQADSTPRQPAQAAPSLVAHASLSSVSSAWLDPMTRLQLDQAVRAVDAELSVIIQGETGTGKEVMARLIHEQCQRKNKPFVAINCAALPEGLIESELFGYAEGAFTGARKSGSIGRVFEADGGILFLDEIGDMSLTLQTRLLRVLQDRAVQPLGGGKSRTVNFVVLSATHRDLAAMVSAGSFRADLYYRLHFHQIDLPPLRHRNDKAAFIDALWQEAGATRRQLSLSDAARQALCNYDWPGNFRQLAHLVKTLVALAETGQTIDINNLPSEYRITHKPVSVDTPCQPTESIPPHNQDLSPERIKQALEQTHYKVAAAARRLGVHRSTLYRYMATYNL</sequence>
<dbReference type="PANTHER" id="PTHR32071">
    <property type="entry name" value="TRANSCRIPTIONAL REGULATORY PROTEIN"/>
    <property type="match status" value="1"/>
</dbReference>
<dbReference type="SUPFAM" id="SSF52540">
    <property type="entry name" value="P-loop containing nucleoside triphosphate hydrolases"/>
    <property type="match status" value="1"/>
</dbReference>
<dbReference type="CDD" id="cd00009">
    <property type="entry name" value="AAA"/>
    <property type="match status" value="1"/>
</dbReference>
<evidence type="ECO:0000313" key="6">
    <source>
        <dbReference type="EMBL" id="BBU69874.1"/>
    </source>
</evidence>
<organism evidence="6 7">
    <name type="scientific">Fluviibacter phosphoraccumulans</name>
    <dbReference type="NCBI Taxonomy" id="1751046"/>
    <lineage>
        <taxon>Bacteria</taxon>
        <taxon>Pseudomonadati</taxon>
        <taxon>Pseudomonadota</taxon>
        <taxon>Betaproteobacteria</taxon>
        <taxon>Rhodocyclales</taxon>
        <taxon>Fluviibacteraceae</taxon>
        <taxon>Fluviibacter</taxon>
    </lineage>
</organism>
<evidence type="ECO:0000256" key="3">
    <source>
        <dbReference type="ARBA" id="ARBA00023015"/>
    </source>
</evidence>
<dbReference type="InterPro" id="IPR058031">
    <property type="entry name" value="AAA_lid_NorR"/>
</dbReference>
<dbReference type="InterPro" id="IPR029016">
    <property type="entry name" value="GAF-like_dom_sf"/>
</dbReference>
<proteinExistence type="predicted"/>
<feature type="domain" description="Sigma-54 factor interaction" evidence="5">
    <location>
        <begin position="322"/>
        <end position="538"/>
    </location>
</feature>
<dbReference type="GO" id="GO:0006355">
    <property type="term" value="P:regulation of DNA-templated transcription"/>
    <property type="evidence" value="ECO:0007669"/>
    <property type="project" value="InterPro"/>
</dbReference>
<reference evidence="7" key="1">
    <citation type="submission" date="2020-01" db="EMBL/GenBank/DDBJ databases">
        <title>Phosphoaccumulans saitamaens gen. nov., sp. nov., a polyphosphate accumulating bacterium isolated from surface river water.</title>
        <authorList>
            <person name="Watanabe K."/>
            <person name="Suda W."/>
        </authorList>
    </citation>
    <scope>NUCLEOTIDE SEQUENCE [LARGE SCALE GENOMIC DNA]</scope>
    <source>
        <strain evidence="7">ICHIAU1</strain>
    </source>
</reference>
<dbReference type="InterPro" id="IPR002197">
    <property type="entry name" value="HTH_Fis"/>
</dbReference>
<dbReference type="Pfam" id="PF00158">
    <property type="entry name" value="Sigma54_activat"/>
    <property type="match status" value="1"/>
</dbReference>
<dbReference type="FunFam" id="3.40.50.300:FF:000006">
    <property type="entry name" value="DNA-binding transcriptional regulator NtrC"/>
    <property type="match status" value="1"/>
</dbReference>
<evidence type="ECO:0000259" key="5">
    <source>
        <dbReference type="PROSITE" id="PS50045"/>
    </source>
</evidence>
<name>A0A7R6R8E7_9RHOO</name>
<evidence type="ECO:0000256" key="2">
    <source>
        <dbReference type="ARBA" id="ARBA00022840"/>
    </source>
</evidence>
<keyword evidence="3" id="KW-0805">Transcription regulation</keyword>
<dbReference type="EMBL" id="AP022345">
    <property type="protein sequence ID" value="BBU69874.1"/>
    <property type="molecule type" value="Genomic_DNA"/>
</dbReference>
<accession>A0A7R6R8E7</accession>
<dbReference type="InterPro" id="IPR025662">
    <property type="entry name" value="Sigma_54_int_dom_ATP-bd_1"/>
</dbReference>
<dbReference type="InterPro" id="IPR003593">
    <property type="entry name" value="AAA+_ATPase"/>
</dbReference>
<keyword evidence="2" id="KW-0067">ATP-binding</keyword>
<dbReference type="InterPro" id="IPR009057">
    <property type="entry name" value="Homeodomain-like_sf"/>
</dbReference>
<evidence type="ECO:0000256" key="1">
    <source>
        <dbReference type="ARBA" id="ARBA00022741"/>
    </source>
</evidence>
<evidence type="ECO:0000256" key="4">
    <source>
        <dbReference type="ARBA" id="ARBA00023163"/>
    </source>
</evidence>
<dbReference type="Pfam" id="PF02954">
    <property type="entry name" value="HTH_8"/>
    <property type="match status" value="1"/>
</dbReference>
<dbReference type="Gene3D" id="1.10.10.60">
    <property type="entry name" value="Homeodomain-like"/>
    <property type="match status" value="1"/>
</dbReference>
<dbReference type="InterPro" id="IPR002078">
    <property type="entry name" value="Sigma_54_int"/>
</dbReference>
<dbReference type="SMART" id="SM00382">
    <property type="entry name" value="AAA"/>
    <property type="match status" value="1"/>
</dbReference>
<dbReference type="InterPro" id="IPR027417">
    <property type="entry name" value="P-loop_NTPase"/>
</dbReference>